<dbReference type="Proteomes" id="UP000822476">
    <property type="component" value="Unassembled WGS sequence"/>
</dbReference>
<keyword evidence="2" id="KW-1185">Reference proteome</keyword>
<sequence>MLLVKRAVQRNTKLERQVNKDHEAKAREFCLGDPAFVPKFNGHGRSWVPGAVTQRRVYVLYELIAHGEKENHHINHILRRDPNICD</sequence>
<evidence type="ECO:0000313" key="1">
    <source>
        <dbReference type="EMBL" id="KAF7259616.1"/>
    </source>
</evidence>
<dbReference type="EMBL" id="JTDE01001118">
    <property type="protein sequence ID" value="KAF7259616.1"/>
    <property type="molecule type" value="Genomic_DNA"/>
</dbReference>
<proteinExistence type="predicted"/>
<dbReference type="AlphaFoldDB" id="A0A8S9Z299"/>
<name>A0A8S9Z299_9TREM</name>
<protein>
    <submittedName>
        <fullName evidence="1">Uncharacterized protein</fullName>
    </submittedName>
</protein>
<comment type="caution">
    <text evidence="1">The sequence shown here is derived from an EMBL/GenBank/DDBJ whole genome shotgun (WGS) entry which is preliminary data.</text>
</comment>
<dbReference type="OrthoDB" id="6253269at2759"/>
<evidence type="ECO:0000313" key="2">
    <source>
        <dbReference type="Proteomes" id="UP000822476"/>
    </source>
</evidence>
<gene>
    <name evidence="1" type="ORF">EG68_03020</name>
</gene>
<accession>A0A8S9Z299</accession>
<organism evidence="1 2">
    <name type="scientific">Paragonimus skrjabini miyazakii</name>
    <dbReference type="NCBI Taxonomy" id="59628"/>
    <lineage>
        <taxon>Eukaryota</taxon>
        <taxon>Metazoa</taxon>
        <taxon>Spiralia</taxon>
        <taxon>Lophotrochozoa</taxon>
        <taxon>Platyhelminthes</taxon>
        <taxon>Trematoda</taxon>
        <taxon>Digenea</taxon>
        <taxon>Plagiorchiida</taxon>
        <taxon>Troglotremata</taxon>
        <taxon>Troglotrematidae</taxon>
        <taxon>Paragonimus</taxon>
    </lineage>
</organism>
<reference evidence="1" key="1">
    <citation type="submission" date="2019-07" db="EMBL/GenBank/DDBJ databases">
        <title>Annotation for the trematode Paragonimus miyazaki's.</title>
        <authorList>
            <person name="Choi Y.-J."/>
        </authorList>
    </citation>
    <scope>NUCLEOTIDE SEQUENCE</scope>
    <source>
        <strain evidence="1">Japan</strain>
    </source>
</reference>